<dbReference type="EMBL" id="AANZ01000032">
    <property type="protein sequence ID" value="EAQ77497.1"/>
    <property type="molecule type" value="Genomic_DNA"/>
</dbReference>
<protein>
    <submittedName>
        <fullName evidence="1">Uncharacterized protein</fullName>
    </submittedName>
</protein>
<name>A4A137_9BACT</name>
<gene>
    <name evidence="1" type="ORF">DSM3645_06539</name>
</gene>
<dbReference type="AlphaFoldDB" id="A4A137"/>
<accession>A4A137</accession>
<dbReference type="HOGENOM" id="CLU_2551546_0_0_0"/>
<evidence type="ECO:0000313" key="1">
    <source>
        <dbReference type="EMBL" id="EAQ77497.1"/>
    </source>
</evidence>
<sequence length="82" mass="8864">MQGTTVSTAYLGERDAGGIEFVAVISSDAYLVLKIDTALWVVTNLGRVPHCRWEVDLVSGHVTKIGQSIKMSQPASFGQSRL</sequence>
<evidence type="ECO:0000313" key="2">
    <source>
        <dbReference type="Proteomes" id="UP000004358"/>
    </source>
</evidence>
<reference evidence="1 2" key="1">
    <citation type="submission" date="2006-02" db="EMBL/GenBank/DDBJ databases">
        <authorList>
            <person name="Amann R."/>
            <person name="Ferriera S."/>
            <person name="Johnson J."/>
            <person name="Kravitz S."/>
            <person name="Halpern A."/>
            <person name="Remington K."/>
            <person name="Beeson K."/>
            <person name="Tran B."/>
            <person name="Rogers Y.-H."/>
            <person name="Friedman R."/>
            <person name="Venter J.C."/>
        </authorList>
    </citation>
    <scope>NUCLEOTIDE SEQUENCE [LARGE SCALE GENOMIC DNA]</scope>
    <source>
        <strain evidence="1 2">DSM 3645</strain>
    </source>
</reference>
<organism evidence="1 2">
    <name type="scientific">Blastopirellula marina DSM 3645</name>
    <dbReference type="NCBI Taxonomy" id="314230"/>
    <lineage>
        <taxon>Bacteria</taxon>
        <taxon>Pseudomonadati</taxon>
        <taxon>Planctomycetota</taxon>
        <taxon>Planctomycetia</taxon>
        <taxon>Pirellulales</taxon>
        <taxon>Pirellulaceae</taxon>
        <taxon>Blastopirellula</taxon>
    </lineage>
</organism>
<dbReference type="Proteomes" id="UP000004358">
    <property type="component" value="Unassembled WGS sequence"/>
</dbReference>
<proteinExistence type="predicted"/>
<comment type="caution">
    <text evidence="1">The sequence shown here is derived from an EMBL/GenBank/DDBJ whole genome shotgun (WGS) entry which is preliminary data.</text>
</comment>